<reference evidence="3 4" key="1">
    <citation type="submission" date="2019-03" db="EMBL/GenBank/DDBJ databases">
        <title>Genomic Encyclopedia of Archaeal and Bacterial Type Strains, Phase II (KMG-II): from individual species to whole genera.</title>
        <authorList>
            <person name="Goeker M."/>
        </authorList>
    </citation>
    <scope>NUCLEOTIDE SEQUENCE [LARGE SCALE GENOMIC DNA]</scope>
    <source>
        <strain evidence="3 4">DSM 28353</strain>
    </source>
</reference>
<dbReference type="Proteomes" id="UP000295292">
    <property type="component" value="Unassembled WGS sequence"/>
</dbReference>
<keyword evidence="4" id="KW-1185">Reference proteome</keyword>
<dbReference type="AlphaFoldDB" id="A0A4R6WHR4"/>
<evidence type="ECO:0000259" key="2">
    <source>
        <dbReference type="PROSITE" id="PS50943"/>
    </source>
</evidence>
<dbReference type="InterPro" id="IPR001387">
    <property type="entry name" value="Cro/C1-type_HTH"/>
</dbReference>
<evidence type="ECO:0000313" key="4">
    <source>
        <dbReference type="Proteomes" id="UP000295292"/>
    </source>
</evidence>
<dbReference type="PANTHER" id="PTHR46558:SF11">
    <property type="entry name" value="HTH-TYPE TRANSCRIPTIONAL REGULATOR XRE"/>
    <property type="match status" value="1"/>
</dbReference>
<dbReference type="Pfam" id="PF01381">
    <property type="entry name" value="HTH_3"/>
    <property type="match status" value="1"/>
</dbReference>
<evidence type="ECO:0000256" key="1">
    <source>
        <dbReference type="ARBA" id="ARBA00023125"/>
    </source>
</evidence>
<sequence length="88" mass="10242">MSLLADNMRFLRGRRGLSQQRVADELIITRSRYAKYEEGASEPPIELLQRISRYFHVSIDLLVGVDLQRSGVEELLKLPDYRRVLPVK</sequence>
<dbReference type="InterPro" id="IPR010982">
    <property type="entry name" value="Lambda_DNA-bd_dom_sf"/>
</dbReference>
<dbReference type="OrthoDB" id="3831186at2"/>
<dbReference type="GO" id="GO:0003677">
    <property type="term" value="F:DNA binding"/>
    <property type="evidence" value="ECO:0007669"/>
    <property type="project" value="UniProtKB-KW"/>
</dbReference>
<proteinExistence type="predicted"/>
<protein>
    <submittedName>
        <fullName evidence="3">DNA-binding XRE family transcriptional regulator</fullName>
    </submittedName>
</protein>
<dbReference type="SUPFAM" id="SSF47413">
    <property type="entry name" value="lambda repressor-like DNA-binding domains"/>
    <property type="match status" value="1"/>
</dbReference>
<dbReference type="Gene3D" id="1.10.260.40">
    <property type="entry name" value="lambda repressor-like DNA-binding domains"/>
    <property type="match status" value="1"/>
</dbReference>
<comment type="caution">
    <text evidence="3">The sequence shown here is derived from an EMBL/GenBank/DDBJ whole genome shotgun (WGS) entry which is preliminary data.</text>
</comment>
<dbReference type="CDD" id="cd00093">
    <property type="entry name" value="HTH_XRE"/>
    <property type="match status" value="1"/>
</dbReference>
<dbReference type="RefSeq" id="WP_133583535.1">
    <property type="nucleotide sequence ID" value="NZ_SNYV01000011.1"/>
</dbReference>
<gene>
    <name evidence="3" type="ORF">CLV99_1219</name>
</gene>
<evidence type="ECO:0000313" key="3">
    <source>
        <dbReference type="EMBL" id="TDQ79770.1"/>
    </source>
</evidence>
<accession>A0A4R6WHR4</accession>
<dbReference type="PROSITE" id="PS50943">
    <property type="entry name" value="HTH_CROC1"/>
    <property type="match status" value="1"/>
</dbReference>
<organism evidence="3 4">
    <name type="scientific">Sphingobacterium yanglingense</name>
    <dbReference type="NCBI Taxonomy" id="1437280"/>
    <lineage>
        <taxon>Bacteria</taxon>
        <taxon>Pseudomonadati</taxon>
        <taxon>Bacteroidota</taxon>
        <taxon>Sphingobacteriia</taxon>
        <taxon>Sphingobacteriales</taxon>
        <taxon>Sphingobacteriaceae</taxon>
        <taxon>Sphingobacterium</taxon>
    </lineage>
</organism>
<keyword evidence="1 3" id="KW-0238">DNA-binding</keyword>
<dbReference type="SMART" id="SM00530">
    <property type="entry name" value="HTH_XRE"/>
    <property type="match status" value="1"/>
</dbReference>
<dbReference type="PANTHER" id="PTHR46558">
    <property type="entry name" value="TRACRIPTIONAL REGULATORY PROTEIN-RELATED-RELATED"/>
    <property type="match status" value="1"/>
</dbReference>
<dbReference type="EMBL" id="SNYV01000011">
    <property type="protein sequence ID" value="TDQ79770.1"/>
    <property type="molecule type" value="Genomic_DNA"/>
</dbReference>
<feature type="domain" description="HTH cro/C1-type" evidence="2">
    <location>
        <begin position="8"/>
        <end position="62"/>
    </location>
</feature>
<name>A0A4R6WHR4_9SPHI</name>